<protein>
    <submittedName>
        <fullName evidence="2">Uncharacterized protein</fullName>
    </submittedName>
</protein>
<dbReference type="Proteomes" id="UP001642260">
    <property type="component" value="Unassembled WGS sequence"/>
</dbReference>
<gene>
    <name evidence="2" type="ORF">ERUC_LOCUS37542</name>
</gene>
<comment type="caution">
    <text evidence="2">The sequence shown here is derived from an EMBL/GenBank/DDBJ whole genome shotgun (WGS) entry which is preliminary data.</text>
</comment>
<evidence type="ECO:0000313" key="3">
    <source>
        <dbReference type="Proteomes" id="UP001642260"/>
    </source>
</evidence>
<keyword evidence="1" id="KW-0175">Coiled coil</keyword>
<proteinExistence type="predicted"/>
<evidence type="ECO:0000313" key="2">
    <source>
        <dbReference type="EMBL" id="CAH8385059.1"/>
    </source>
</evidence>
<sequence length="96" mass="11488">MDVHVISLDLLTAGNECNYFSWFDEEEGTLRQTKALIKARDEIKKKDKEIEKKDKEIEKLNKTIEKMNIDLEKKQMETMNIQDEDDIVRKFEECYV</sequence>
<feature type="coiled-coil region" evidence="1">
    <location>
        <begin position="36"/>
        <end position="84"/>
    </location>
</feature>
<organism evidence="2 3">
    <name type="scientific">Eruca vesicaria subsp. sativa</name>
    <name type="common">Garden rocket</name>
    <name type="synonym">Eruca sativa</name>
    <dbReference type="NCBI Taxonomy" id="29727"/>
    <lineage>
        <taxon>Eukaryota</taxon>
        <taxon>Viridiplantae</taxon>
        <taxon>Streptophyta</taxon>
        <taxon>Embryophyta</taxon>
        <taxon>Tracheophyta</taxon>
        <taxon>Spermatophyta</taxon>
        <taxon>Magnoliopsida</taxon>
        <taxon>eudicotyledons</taxon>
        <taxon>Gunneridae</taxon>
        <taxon>Pentapetalae</taxon>
        <taxon>rosids</taxon>
        <taxon>malvids</taxon>
        <taxon>Brassicales</taxon>
        <taxon>Brassicaceae</taxon>
        <taxon>Brassiceae</taxon>
        <taxon>Eruca</taxon>
    </lineage>
</organism>
<evidence type="ECO:0000256" key="1">
    <source>
        <dbReference type="SAM" id="Coils"/>
    </source>
</evidence>
<name>A0ABC8LNP7_ERUVS</name>
<accession>A0ABC8LNP7</accession>
<dbReference type="EMBL" id="CAKOAT010646265">
    <property type="protein sequence ID" value="CAH8385059.1"/>
    <property type="molecule type" value="Genomic_DNA"/>
</dbReference>
<dbReference type="AlphaFoldDB" id="A0ABC8LNP7"/>
<reference evidence="2 3" key="1">
    <citation type="submission" date="2022-03" db="EMBL/GenBank/DDBJ databases">
        <authorList>
            <person name="Macdonald S."/>
            <person name="Ahmed S."/>
            <person name="Newling K."/>
        </authorList>
    </citation>
    <scope>NUCLEOTIDE SEQUENCE [LARGE SCALE GENOMIC DNA]</scope>
</reference>
<keyword evidence="3" id="KW-1185">Reference proteome</keyword>